<proteinExistence type="inferred from homology"/>
<evidence type="ECO:0000259" key="13">
    <source>
        <dbReference type="PROSITE" id="PS50972"/>
    </source>
</evidence>
<dbReference type="PROSITE" id="PS50972">
    <property type="entry name" value="PTERIN_BINDING"/>
    <property type="match status" value="1"/>
</dbReference>
<keyword evidence="10 12" id="KW-0289">Folate biosynthesis</keyword>
<keyword evidence="9 12" id="KW-0460">Magnesium</keyword>
<dbReference type="GO" id="GO:0046656">
    <property type="term" value="P:folic acid biosynthetic process"/>
    <property type="evidence" value="ECO:0007669"/>
    <property type="project" value="UniProtKB-KW"/>
</dbReference>
<protein>
    <recommendedName>
        <fullName evidence="6 12">Dihydropteroate synthase</fullName>
        <shortName evidence="12">DHPS</shortName>
        <ecNumber evidence="5 12">2.5.1.15</ecNumber>
    </recommendedName>
    <alternativeName>
        <fullName evidence="11 12">Dihydropteroate pyrophosphorylase</fullName>
    </alternativeName>
</protein>
<keyword evidence="7 12" id="KW-0808">Transferase</keyword>
<evidence type="ECO:0000256" key="9">
    <source>
        <dbReference type="ARBA" id="ARBA00022842"/>
    </source>
</evidence>
<name>A0A1M5ID65_9BACT</name>
<dbReference type="AlphaFoldDB" id="A0A1M5ID65"/>
<dbReference type="GO" id="GO:0046872">
    <property type="term" value="F:metal ion binding"/>
    <property type="evidence" value="ECO:0007669"/>
    <property type="project" value="UniProtKB-KW"/>
</dbReference>
<evidence type="ECO:0000256" key="1">
    <source>
        <dbReference type="ARBA" id="ARBA00000012"/>
    </source>
</evidence>
<keyword evidence="15" id="KW-1185">Reference proteome</keyword>
<dbReference type="EC" id="2.5.1.15" evidence="5 12"/>
<dbReference type="Pfam" id="PF00809">
    <property type="entry name" value="Pterin_bind"/>
    <property type="match status" value="1"/>
</dbReference>
<evidence type="ECO:0000256" key="3">
    <source>
        <dbReference type="ARBA" id="ARBA00004763"/>
    </source>
</evidence>
<dbReference type="FunFam" id="3.20.20.20:FF:000006">
    <property type="entry name" value="Dihydropteroate synthase"/>
    <property type="match status" value="1"/>
</dbReference>
<dbReference type="CDD" id="cd00739">
    <property type="entry name" value="DHPS"/>
    <property type="match status" value="1"/>
</dbReference>
<dbReference type="NCBIfam" id="TIGR01496">
    <property type="entry name" value="DHPS"/>
    <property type="match status" value="1"/>
</dbReference>
<evidence type="ECO:0000313" key="15">
    <source>
        <dbReference type="Proteomes" id="UP000184041"/>
    </source>
</evidence>
<accession>A0A1M5ID65</accession>
<comment type="similarity">
    <text evidence="4 12">Belongs to the DHPS family.</text>
</comment>
<dbReference type="InterPro" id="IPR000489">
    <property type="entry name" value="Pterin-binding_dom"/>
</dbReference>
<dbReference type="GO" id="GO:0046654">
    <property type="term" value="P:tetrahydrofolate biosynthetic process"/>
    <property type="evidence" value="ECO:0007669"/>
    <property type="project" value="UniProtKB-UniPathway"/>
</dbReference>
<evidence type="ECO:0000256" key="7">
    <source>
        <dbReference type="ARBA" id="ARBA00022679"/>
    </source>
</evidence>
<dbReference type="RefSeq" id="WP_244545729.1">
    <property type="nucleotide sequence ID" value="NZ_FQUS01000023.1"/>
</dbReference>
<organism evidence="14 15">
    <name type="scientific">Fodinibius roseus</name>
    <dbReference type="NCBI Taxonomy" id="1194090"/>
    <lineage>
        <taxon>Bacteria</taxon>
        <taxon>Pseudomonadati</taxon>
        <taxon>Balneolota</taxon>
        <taxon>Balneolia</taxon>
        <taxon>Balneolales</taxon>
        <taxon>Balneolaceae</taxon>
        <taxon>Fodinibius</taxon>
    </lineage>
</organism>
<dbReference type="Gene3D" id="3.20.20.20">
    <property type="entry name" value="Dihydropteroate synthase-like"/>
    <property type="match status" value="1"/>
</dbReference>
<evidence type="ECO:0000256" key="12">
    <source>
        <dbReference type="RuleBase" id="RU361205"/>
    </source>
</evidence>
<comment type="cofactor">
    <cofactor evidence="2 12">
        <name>Mg(2+)</name>
        <dbReference type="ChEBI" id="CHEBI:18420"/>
    </cofactor>
</comment>
<dbReference type="PANTHER" id="PTHR20941:SF1">
    <property type="entry name" value="FOLIC ACID SYNTHESIS PROTEIN FOL1"/>
    <property type="match status" value="1"/>
</dbReference>
<dbReference type="SUPFAM" id="SSF51717">
    <property type="entry name" value="Dihydropteroate synthetase-like"/>
    <property type="match status" value="1"/>
</dbReference>
<sequence>MDRSDVPARHKLPLRDELLDLSSPRIMGVLNVTPDSFSDGGTFNEADVALDRIAEMISEGADIIDIGGESTRPGADPVSERDELDRVIPVMEQAIPAHAGTFFSIDTTKPRVAEEALKRGAHLVNDVSGLKELRLVDLCVEYNAGYILMHTQGDPQTMQQNPEYDEVVNDLFLFFKEKIATANERGLQNIIIDPGIGFGKTLRHNIDILSGLESFRAFEHPLMIGASRKSMIGEILDGRPVDDRLTGTVVTHYHALMNGADLIRVHDVKEAYDSVLVYKALTSG</sequence>
<keyword evidence="8 12" id="KW-0479">Metal-binding</keyword>
<evidence type="ECO:0000256" key="4">
    <source>
        <dbReference type="ARBA" id="ARBA00009503"/>
    </source>
</evidence>
<dbReference type="EMBL" id="FQUS01000023">
    <property type="protein sequence ID" value="SHG26019.1"/>
    <property type="molecule type" value="Genomic_DNA"/>
</dbReference>
<dbReference type="InterPro" id="IPR006390">
    <property type="entry name" value="DHP_synth_dom"/>
</dbReference>
<comment type="function">
    <text evidence="12">Catalyzes the condensation of para-aminobenzoate (pABA) with 6-hydroxymethyl-7,8-dihydropterin diphosphate (DHPt-PP) to form 7,8-dihydropteroate (H2Pte), the immediate precursor of folate derivatives.</text>
</comment>
<dbReference type="InterPro" id="IPR011005">
    <property type="entry name" value="Dihydropteroate_synth-like_sf"/>
</dbReference>
<dbReference type="UniPathway" id="UPA00077">
    <property type="reaction ID" value="UER00156"/>
</dbReference>
<dbReference type="PANTHER" id="PTHR20941">
    <property type="entry name" value="FOLATE SYNTHESIS PROTEINS"/>
    <property type="match status" value="1"/>
</dbReference>
<dbReference type="PROSITE" id="PS00793">
    <property type="entry name" value="DHPS_2"/>
    <property type="match status" value="1"/>
</dbReference>
<reference evidence="14 15" key="1">
    <citation type="submission" date="2016-11" db="EMBL/GenBank/DDBJ databases">
        <authorList>
            <person name="Jaros S."/>
            <person name="Januszkiewicz K."/>
            <person name="Wedrychowicz H."/>
        </authorList>
    </citation>
    <scope>NUCLEOTIDE SEQUENCE [LARGE SCALE GENOMIC DNA]</scope>
    <source>
        <strain evidence="14 15">DSM 21986</strain>
    </source>
</reference>
<comment type="pathway">
    <text evidence="3 12">Cofactor biosynthesis; tetrahydrofolate biosynthesis; 7,8-dihydrofolate from 2-amino-4-hydroxy-6-hydroxymethyl-7,8-dihydropteridine diphosphate and 4-aminobenzoate: step 1/2.</text>
</comment>
<evidence type="ECO:0000313" key="14">
    <source>
        <dbReference type="EMBL" id="SHG26019.1"/>
    </source>
</evidence>
<dbReference type="Proteomes" id="UP000184041">
    <property type="component" value="Unassembled WGS sequence"/>
</dbReference>
<evidence type="ECO:0000256" key="2">
    <source>
        <dbReference type="ARBA" id="ARBA00001946"/>
    </source>
</evidence>
<evidence type="ECO:0000256" key="6">
    <source>
        <dbReference type="ARBA" id="ARBA00016919"/>
    </source>
</evidence>
<gene>
    <name evidence="14" type="ORF">SAMN05443144_1231</name>
</gene>
<evidence type="ECO:0000256" key="5">
    <source>
        <dbReference type="ARBA" id="ARBA00012458"/>
    </source>
</evidence>
<dbReference type="InterPro" id="IPR045031">
    <property type="entry name" value="DHP_synth-like"/>
</dbReference>
<evidence type="ECO:0000256" key="11">
    <source>
        <dbReference type="ARBA" id="ARBA00030193"/>
    </source>
</evidence>
<dbReference type="STRING" id="1194090.SAMN05443144_1231"/>
<dbReference type="GO" id="GO:0004156">
    <property type="term" value="F:dihydropteroate synthase activity"/>
    <property type="evidence" value="ECO:0007669"/>
    <property type="project" value="UniProtKB-EC"/>
</dbReference>
<evidence type="ECO:0000256" key="10">
    <source>
        <dbReference type="ARBA" id="ARBA00022909"/>
    </source>
</evidence>
<evidence type="ECO:0000256" key="8">
    <source>
        <dbReference type="ARBA" id="ARBA00022723"/>
    </source>
</evidence>
<feature type="domain" description="Pterin-binding" evidence="13">
    <location>
        <begin position="24"/>
        <end position="276"/>
    </location>
</feature>
<comment type="catalytic activity">
    <reaction evidence="1">
        <text>(7,8-dihydropterin-6-yl)methyl diphosphate + 4-aminobenzoate = 7,8-dihydropteroate + diphosphate</text>
        <dbReference type="Rhea" id="RHEA:19949"/>
        <dbReference type="ChEBI" id="CHEBI:17836"/>
        <dbReference type="ChEBI" id="CHEBI:17839"/>
        <dbReference type="ChEBI" id="CHEBI:33019"/>
        <dbReference type="ChEBI" id="CHEBI:72950"/>
        <dbReference type="EC" id="2.5.1.15"/>
    </reaction>
</comment>
<dbReference type="PROSITE" id="PS00792">
    <property type="entry name" value="DHPS_1"/>
    <property type="match status" value="1"/>
</dbReference>
<dbReference type="GO" id="GO:0005829">
    <property type="term" value="C:cytosol"/>
    <property type="evidence" value="ECO:0007669"/>
    <property type="project" value="TreeGrafter"/>
</dbReference>